<dbReference type="EMBL" id="KN754424">
    <property type="protein sequence ID" value="KIH49232.1"/>
    <property type="molecule type" value="Genomic_DNA"/>
</dbReference>
<protein>
    <submittedName>
        <fullName evidence="1">Uncharacterized protein</fullName>
    </submittedName>
</protein>
<organism evidence="1 2">
    <name type="scientific">Ancylostoma duodenale</name>
    <dbReference type="NCBI Taxonomy" id="51022"/>
    <lineage>
        <taxon>Eukaryota</taxon>
        <taxon>Metazoa</taxon>
        <taxon>Ecdysozoa</taxon>
        <taxon>Nematoda</taxon>
        <taxon>Chromadorea</taxon>
        <taxon>Rhabditida</taxon>
        <taxon>Rhabditina</taxon>
        <taxon>Rhabditomorpha</taxon>
        <taxon>Strongyloidea</taxon>
        <taxon>Ancylostomatidae</taxon>
        <taxon>Ancylostomatinae</taxon>
        <taxon>Ancylostoma</taxon>
    </lineage>
</organism>
<sequence>MNRVEDIPPPRHKSPLRKMGKGYSQRWPILWLIGSMYLFVKNDKKGTADIGEMDEKVCWDCGVDVKL</sequence>
<proteinExistence type="predicted"/>
<dbReference type="AlphaFoldDB" id="A0A0C2CHE3"/>
<reference evidence="1 2" key="1">
    <citation type="submission" date="2013-12" db="EMBL/GenBank/DDBJ databases">
        <title>Draft genome of the parsitic nematode Ancylostoma duodenale.</title>
        <authorList>
            <person name="Mitreva M."/>
        </authorList>
    </citation>
    <scope>NUCLEOTIDE SEQUENCE [LARGE SCALE GENOMIC DNA]</scope>
    <source>
        <strain evidence="1 2">Zhejiang</strain>
    </source>
</reference>
<evidence type="ECO:0000313" key="1">
    <source>
        <dbReference type="EMBL" id="KIH49232.1"/>
    </source>
</evidence>
<keyword evidence="2" id="KW-1185">Reference proteome</keyword>
<name>A0A0C2CHE3_9BILA</name>
<evidence type="ECO:0000313" key="2">
    <source>
        <dbReference type="Proteomes" id="UP000054047"/>
    </source>
</evidence>
<dbReference type="Proteomes" id="UP000054047">
    <property type="component" value="Unassembled WGS sequence"/>
</dbReference>
<accession>A0A0C2CHE3</accession>
<gene>
    <name evidence="1" type="ORF">ANCDUO_20694</name>
</gene>